<evidence type="ECO:0000313" key="1">
    <source>
        <dbReference type="EMBL" id="KAJ8708049.1"/>
    </source>
</evidence>
<sequence length="337" mass="38371">MKSLLFLFTLCTVGKFFSQGSAEPVQSSSCSEEENSQHESGQEEDSLQEISQEENSQPEGSQEESSQQEESQQECSNEEEEIKDSSSKGKKVVELDSEADDEEQESDDEEQEEDSEEQEEDNEEQDEDKEEQEDSEEQGEDKEEQEDSEEQGEDKEEQGKDNEKLDEDNKEEVELNKDKRKKQREKAKRIFLLESAAGDQADLMGQNEHIRQANTYEDFGRRSVLKAEAGNDDYLIPEKAPPELVMLVAKESALMGAGKDEGLGDFDQKKILRSGDYWNGVWKEEVKPKSALRSGTEKKNLGSIKAKIKQGSELYKVVLQMKEISPKLLYIINKKQL</sequence>
<evidence type="ECO:0000313" key="2">
    <source>
        <dbReference type="Proteomes" id="UP001231649"/>
    </source>
</evidence>
<gene>
    <name evidence="1" type="ORF">PYW08_010415</name>
</gene>
<protein>
    <submittedName>
        <fullName evidence="1">Uncharacterized protein</fullName>
    </submittedName>
</protein>
<accession>A0ACC2Q4H3</accession>
<comment type="caution">
    <text evidence="1">The sequence shown here is derived from an EMBL/GenBank/DDBJ whole genome shotgun (WGS) entry which is preliminary data.</text>
</comment>
<dbReference type="EMBL" id="CM056802">
    <property type="protein sequence ID" value="KAJ8708049.1"/>
    <property type="molecule type" value="Genomic_DNA"/>
</dbReference>
<keyword evidence="2" id="KW-1185">Reference proteome</keyword>
<name>A0ACC2Q4H3_9NEOP</name>
<organism evidence="1 2">
    <name type="scientific">Mythimna loreyi</name>
    <dbReference type="NCBI Taxonomy" id="667449"/>
    <lineage>
        <taxon>Eukaryota</taxon>
        <taxon>Metazoa</taxon>
        <taxon>Ecdysozoa</taxon>
        <taxon>Arthropoda</taxon>
        <taxon>Hexapoda</taxon>
        <taxon>Insecta</taxon>
        <taxon>Pterygota</taxon>
        <taxon>Neoptera</taxon>
        <taxon>Endopterygota</taxon>
        <taxon>Lepidoptera</taxon>
        <taxon>Glossata</taxon>
        <taxon>Ditrysia</taxon>
        <taxon>Noctuoidea</taxon>
        <taxon>Noctuidae</taxon>
        <taxon>Noctuinae</taxon>
        <taxon>Hadenini</taxon>
        <taxon>Mythimna</taxon>
    </lineage>
</organism>
<reference evidence="1" key="1">
    <citation type="submission" date="2023-03" db="EMBL/GenBank/DDBJ databases">
        <title>Chromosome-level genomes of two armyworms, Mythimna separata and Mythimna loreyi, provide insights into the biosynthesis and reception of sex pheromones.</title>
        <authorList>
            <person name="Zhao H."/>
        </authorList>
    </citation>
    <scope>NUCLEOTIDE SEQUENCE</scope>
    <source>
        <strain evidence="1">BeijingLab</strain>
    </source>
</reference>
<proteinExistence type="predicted"/>
<dbReference type="Proteomes" id="UP001231649">
    <property type="component" value="Chromosome 26"/>
</dbReference>